<evidence type="ECO:0000313" key="5">
    <source>
        <dbReference type="Proteomes" id="UP000075714"/>
    </source>
</evidence>
<dbReference type="STRING" id="33097.A0A150G7J6"/>
<dbReference type="InterPro" id="IPR014756">
    <property type="entry name" value="Ig_E-set"/>
</dbReference>
<dbReference type="SUPFAM" id="SSF50965">
    <property type="entry name" value="Galactose oxidase, central domain"/>
    <property type="match status" value="1"/>
</dbReference>
<dbReference type="CDD" id="cd02851">
    <property type="entry name" value="E_set_GO_C"/>
    <property type="match status" value="1"/>
</dbReference>
<dbReference type="InterPro" id="IPR015202">
    <property type="entry name" value="GO-like_E_set"/>
</dbReference>
<evidence type="ECO:0000259" key="3">
    <source>
        <dbReference type="Pfam" id="PF09118"/>
    </source>
</evidence>
<accession>A0A150G7J6</accession>
<evidence type="ECO:0000259" key="2">
    <source>
        <dbReference type="Pfam" id="PF07250"/>
    </source>
</evidence>
<dbReference type="Pfam" id="PF07250">
    <property type="entry name" value="Glyoxal_oxid_N"/>
    <property type="match status" value="1"/>
</dbReference>
<reference evidence="5" key="1">
    <citation type="journal article" date="2016" name="Nat. Commun.">
        <title>The Gonium pectorale genome demonstrates co-option of cell cycle regulation during the evolution of multicellularity.</title>
        <authorList>
            <person name="Hanschen E.R."/>
            <person name="Marriage T.N."/>
            <person name="Ferris P.J."/>
            <person name="Hamaji T."/>
            <person name="Toyoda A."/>
            <person name="Fujiyama A."/>
            <person name="Neme R."/>
            <person name="Noguchi H."/>
            <person name="Minakuchi Y."/>
            <person name="Suzuki M."/>
            <person name="Kawai-Toyooka H."/>
            <person name="Smith D.R."/>
            <person name="Sparks H."/>
            <person name="Anderson J."/>
            <person name="Bakaric R."/>
            <person name="Luria V."/>
            <person name="Karger A."/>
            <person name="Kirschner M.W."/>
            <person name="Durand P.M."/>
            <person name="Michod R.E."/>
            <person name="Nozaki H."/>
            <person name="Olson B.J."/>
        </authorList>
    </citation>
    <scope>NUCLEOTIDE SEQUENCE [LARGE SCALE GENOMIC DNA]</scope>
    <source>
        <strain evidence="5">NIES-2863</strain>
    </source>
</reference>
<dbReference type="Proteomes" id="UP000075714">
    <property type="component" value="Unassembled WGS sequence"/>
</dbReference>
<evidence type="ECO:0008006" key="6">
    <source>
        <dbReference type="Google" id="ProtNLM"/>
    </source>
</evidence>
<feature type="domain" description="Galactose oxidase-like Early set" evidence="3">
    <location>
        <begin position="421"/>
        <end position="513"/>
    </location>
</feature>
<proteinExistence type="predicted"/>
<dbReference type="Gene3D" id="2.60.40.10">
    <property type="entry name" value="Immunoglobulins"/>
    <property type="match status" value="1"/>
</dbReference>
<protein>
    <recommendedName>
        <fullName evidence="6">Galactose oxidase-like Early set domain-containing protein</fullName>
    </recommendedName>
</protein>
<dbReference type="PANTHER" id="PTHR32208">
    <property type="entry name" value="SECRETED PROTEIN-RELATED"/>
    <property type="match status" value="1"/>
</dbReference>
<organism evidence="4 5">
    <name type="scientific">Gonium pectorale</name>
    <name type="common">Green alga</name>
    <dbReference type="NCBI Taxonomy" id="33097"/>
    <lineage>
        <taxon>Eukaryota</taxon>
        <taxon>Viridiplantae</taxon>
        <taxon>Chlorophyta</taxon>
        <taxon>core chlorophytes</taxon>
        <taxon>Chlorophyceae</taxon>
        <taxon>CS clade</taxon>
        <taxon>Chlamydomonadales</taxon>
        <taxon>Volvocaceae</taxon>
        <taxon>Gonium</taxon>
    </lineage>
</organism>
<dbReference type="Pfam" id="PF09118">
    <property type="entry name" value="GO-like_E_set"/>
    <property type="match status" value="1"/>
</dbReference>
<dbReference type="InterPro" id="IPR013783">
    <property type="entry name" value="Ig-like_fold"/>
</dbReference>
<dbReference type="PANTHER" id="PTHR32208:SF21">
    <property type="entry name" value="LOW QUALITY PROTEIN: ALDEHYDE OXIDASE GLOX-LIKE"/>
    <property type="match status" value="1"/>
</dbReference>
<dbReference type="AlphaFoldDB" id="A0A150G7J6"/>
<evidence type="ECO:0000256" key="1">
    <source>
        <dbReference type="ARBA" id="ARBA00022729"/>
    </source>
</evidence>
<dbReference type="SUPFAM" id="SSF81296">
    <property type="entry name" value="E set domains"/>
    <property type="match status" value="1"/>
</dbReference>
<name>A0A150G7J6_GONPE</name>
<gene>
    <name evidence="4" type="ORF">GPECTOR_50g611</name>
</gene>
<keyword evidence="1" id="KW-0732">Signal</keyword>
<comment type="caution">
    <text evidence="4">The sequence shown here is derived from an EMBL/GenBank/DDBJ whole genome shotgun (WGS) entry which is preliminary data.</text>
</comment>
<sequence length="516" mass="56661">MYMQVGLSYAVAVHLTHIPGTTRYLFMERPSGKHPDKKTFIAGYYDIATNKYTNVFNTDSLFCNGAVQMANGNIAVIGGHIAKSGYADGLKSLRIYDKDANTLVTVANMKFPRWYPSANLLPDGRILMMGGTQAPGSGTKNNPICEIWDPENNPLKPPVQWTLPGAFVSKAGDIYYSNNYMLPSGDMFVYCDSAGLILNPYNGTVITDVPPHTNLIKTIRLEYPFSACSVMLPLTPANGYTPEFVFFGGQFGYGWTNTLAVDLALRVKVSYDAPSRKYSFSNWTMEKMNNRRVMGDAVLLPNGCVILLNGAQQGVAGDSATGGTSKASLPQFWAVLYDPAAPDGTRFTRLARSQIARMYHSTAALTPDGTIVVAGCDRCDYFNSSVPFSKSPWGLPEYRVEIFYPPFYFWDMRPALLPNGVPPIVTYGQRFSVLYDTLHTLVDIDGVVLMAPSSTTHSTNFNQRAVGLRILGDDYTGTLTVEAPPNLNIAPPGYYMLFLLSGQAYSSAQWIQVKSA</sequence>
<evidence type="ECO:0000313" key="4">
    <source>
        <dbReference type="EMBL" id="KXZ45817.1"/>
    </source>
</evidence>
<dbReference type="InterPro" id="IPR037293">
    <property type="entry name" value="Gal_Oxidase_central_sf"/>
</dbReference>
<keyword evidence="5" id="KW-1185">Reference proteome</keyword>
<dbReference type="OrthoDB" id="2019572at2759"/>
<dbReference type="Gene3D" id="2.130.10.80">
    <property type="entry name" value="Galactose oxidase/kelch, beta-propeller"/>
    <property type="match status" value="1"/>
</dbReference>
<dbReference type="EMBL" id="LSYV01000051">
    <property type="protein sequence ID" value="KXZ45817.1"/>
    <property type="molecule type" value="Genomic_DNA"/>
</dbReference>
<dbReference type="InterPro" id="IPR009880">
    <property type="entry name" value="Glyoxal_oxidase_N"/>
</dbReference>
<feature type="domain" description="Glyoxal oxidase N-terminal" evidence="2">
    <location>
        <begin position="44"/>
        <end position="406"/>
    </location>
</feature>
<dbReference type="InterPro" id="IPR011043">
    <property type="entry name" value="Gal_Oxase/kelch_b-propeller"/>
</dbReference>